<dbReference type="RefSeq" id="WP_179587840.1">
    <property type="nucleotide sequence ID" value="NZ_JACBYR010000001.1"/>
</dbReference>
<proteinExistence type="predicted"/>
<dbReference type="EMBL" id="JACBYR010000001">
    <property type="protein sequence ID" value="NYE84110.1"/>
    <property type="molecule type" value="Genomic_DNA"/>
</dbReference>
<dbReference type="Pfam" id="PF05974">
    <property type="entry name" value="DUF892"/>
    <property type="match status" value="1"/>
</dbReference>
<keyword evidence="2" id="KW-1185">Reference proteome</keyword>
<dbReference type="InterPro" id="IPR010287">
    <property type="entry name" value="DUF892_YciF-like"/>
</dbReference>
<dbReference type="CDD" id="cd00657">
    <property type="entry name" value="Ferritin_like"/>
    <property type="match status" value="1"/>
</dbReference>
<dbReference type="Gene3D" id="1.20.1260.10">
    <property type="match status" value="1"/>
</dbReference>
<dbReference type="AlphaFoldDB" id="A0A7Y9IW06"/>
<sequence length="169" mass="19055">MPDSNDHFMDWLRDAHAMEEQAEQMLTAMSARIETYPEVKQRLDQHIEETRNQASLIAQCIQRRGGDTSTVKDMTGKAMAMMHSFTAAMSSDEIIKGSLVSYAFEHFEIATYKSLIVAAEVAGDTETQRVCQAILVEEEAMANWLADNMPILVKRFLQHADTPGLSEKR</sequence>
<organism evidence="1 2">
    <name type="scientific">Pigmentiphaga litoralis</name>
    <dbReference type="NCBI Taxonomy" id="516702"/>
    <lineage>
        <taxon>Bacteria</taxon>
        <taxon>Pseudomonadati</taxon>
        <taxon>Pseudomonadota</taxon>
        <taxon>Betaproteobacteria</taxon>
        <taxon>Burkholderiales</taxon>
        <taxon>Alcaligenaceae</taxon>
        <taxon>Pigmentiphaga</taxon>
    </lineage>
</organism>
<dbReference type="InterPro" id="IPR009078">
    <property type="entry name" value="Ferritin-like_SF"/>
</dbReference>
<accession>A0A7Y9IW06</accession>
<name>A0A7Y9IW06_9BURK</name>
<reference evidence="1 2" key="1">
    <citation type="submission" date="2020-07" db="EMBL/GenBank/DDBJ databases">
        <title>Genomic Encyclopedia of Type Strains, Phase IV (KMG-V): Genome sequencing to study the core and pangenomes of soil and plant-associated prokaryotes.</title>
        <authorList>
            <person name="Whitman W."/>
        </authorList>
    </citation>
    <scope>NUCLEOTIDE SEQUENCE [LARGE SCALE GENOMIC DNA]</scope>
    <source>
        <strain evidence="1 2">SAS40</strain>
    </source>
</reference>
<gene>
    <name evidence="1" type="ORF">FHW18_003381</name>
</gene>
<comment type="caution">
    <text evidence="1">The sequence shown here is derived from an EMBL/GenBank/DDBJ whole genome shotgun (WGS) entry which is preliminary data.</text>
</comment>
<protein>
    <submittedName>
        <fullName evidence="1">Ferritin-like metal-binding protein YciE</fullName>
    </submittedName>
</protein>
<dbReference type="InterPro" id="IPR012347">
    <property type="entry name" value="Ferritin-like"/>
</dbReference>
<dbReference type="SUPFAM" id="SSF47240">
    <property type="entry name" value="Ferritin-like"/>
    <property type="match status" value="1"/>
</dbReference>
<dbReference type="Proteomes" id="UP000542125">
    <property type="component" value="Unassembled WGS sequence"/>
</dbReference>
<evidence type="ECO:0000313" key="2">
    <source>
        <dbReference type="Proteomes" id="UP000542125"/>
    </source>
</evidence>
<evidence type="ECO:0000313" key="1">
    <source>
        <dbReference type="EMBL" id="NYE84110.1"/>
    </source>
</evidence>